<dbReference type="SUPFAM" id="SSF50978">
    <property type="entry name" value="WD40 repeat-like"/>
    <property type="match status" value="1"/>
</dbReference>
<dbReference type="HOGENOM" id="CLU_017764_0_0_1"/>
<dbReference type="Proteomes" id="UP000000600">
    <property type="component" value="Unassembled WGS sequence"/>
</dbReference>
<feature type="compositionally biased region" description="Basic and acidic residues" evidence="1">
    <location>
        <begin position="8"/>
        <end position="22"/>
    </location>
</feature>
<dbReference type="InterPro" id="IPR001680">
    <property type="entry name" value="WD40_rpt"/>
</dbReference>
<dbReference type="STRING" id="5888.A0D8P4"/>
<organism evidence="2 3">
    <name type="scientific">Paramecium tetraurelia</name>
    <dbReference type="NCBI Taxonomy" id="5888"/>
    <lineage>
        <taxon>Eukaryota</taxon>
        <taxon>Sar</taxon>
        <taxon>Alveolata</taxon>
        <taxon>Ciliophora</taxon>
        <taxon>Intramacronucleata</taxon>
        <taxon>Oligohymenophorea</taxon>
        <taxon>Peniculida</taxon>
        <taxon>Parameciidae</taxon>
        <taxon>Paramecium</taxon>
    </lineage>
</organism>
<dbReference type="InterPro" id="IPR036322">
    <property type="entry name" value="WD40_repeat_dom_sf"/>
</dbReference>
<dbReference type="Gene3D" id="2.130.10.10">
    <property type="entry name" value="YVTN repeat-like/Quinoprotein amine dehydrogenase"/>
    <property type="match status" value="1"/>
</dbReference>
<dbReference type="KEGG" id="ptm:GSPATT00014357001"/>
<dbReference type="InParanoid" id="A0D8P4"/>
<dbReference type="GeneID" id="5032592"/>
<gene>
    <name evidence="2" type="ORF">GSPATT00014357001</name>
</gene>
<evidence type="ECO:0000313" key="3">
    <source>
        <dbReference type="Proteomes" id="UP000000600"/>
    </source>
</evidence>
<name>A0D8P4_PARTE</name>
<dbReference type="EMBL" id="CT868330">
    <property type="protein sequence ID" value="CAK79411.1"/>
    <property type="molecule type" value="Genomic_DNA"/>
</dbReference>
<dbReference type="InterPro" id="IPR015943">
    <property type="entry name" value="WD40/YVTN_repeat-like_dom_sf"/>
</dbReference>
<dbReference type="RefSeq" id="XP_001446808.1">
    <property type="nucleotide sequence ID" value="XM_001446771.2"/>
</dbReference>
<evidence type="ECO:0008006" key="4">
    <source>
        <dbReference type="Google" id="ProtNLM"/>
    </source>
</evidence>
<reference evidence="2 3" key="1">
    <citation type="journal article" date="2006" name="Nature">
        <title>Global trends of whole-genome duplications revealed by the ciliate Paramecium tetraurelia.</title>
        <authorList>
            <consortium name="Genoscope"/>
            <person name="Aury J.-M."/>
            <person name="Jaillon O."/>
            <person name="Duret L."/>
            <person name="Noel B."/>
            <person name="Jubin C."/>
            <person name="Porcel B.M."/>
            <person name="Segurens B."/>
            <person name="Daubin V."/>
            <person name="Anthouard V."/>
            <person name="Aiach N."/>
            <person name="Arnaiz O."/>
            <person name="Billaut A."/>
            <person name="Beisson J."/>
            <person name="Blanc I."/>
            <person name="Bouhouche K."/>
            <person name="Camara F."/>
            <person name="Duharcourt S."/>
            <person name="Guigo R."/>
            <person name="Gogendeau D."/>
            <person name="Katinka M."/>
            <person name="Keller A.-M."/>
            <person name="Kissmehl R."/>
            <person name="Klotz C."/>
            <person name="Koll F."/>
            <person name="Le Moue A."/>
            <person name="Lepere C."/>
            <person name="Malinsky S."/>
            <person name="Nowacki M."/>
            <person name="Nowak J.K."/>
            <person name="Plattner H."/>
            <person name="Poulain J."/>
            <person name="Ruiz F."/>
            <person name="Serrano V."/>
            <person name="Zagulski M."/>
            <person name="Dessen P."/>
            <person name="Betermier M."/>
            <person name="Weissenbach J."/>
            <person name="Scarpelli C."/>
            <person name="Schachter V."/>
            <person name="Sperling L."/>
            <person name="Meyer E."/>
            <person name="Cohen J."/>
            <person name="Wincker P."/>
        </authorList>
    </citation>
    <scope>NUCLEOTIDE SEQUENCE [LARGE SCALE GENOMIC DNA]</scope>
    <source>
        <strain evidence="2 3">Stock d4-2</strain>
    </source>
</reference>
<keyword evidence="3" id="KW-1185">Reference proteome</keyword>
<dbReference type="SMART" id="SM00320">
    <property type="entry name" value="WD40"/>
    <property type="match status" value="3"/>
</dbReference>
<evidence type="ECO:0000313" key="2">
    <source>
        <dbReference type="EMBL" id="CAK79411.1"/>
    </source>
</evidence>
<dbReference type="OrthoDB" id="289531at2759"/>
<dbReference type="AlphaFoldDB" id="A0D8P4"/>
<feature type="region of interest" description="Disordered" evidence="1">
    <location>
        <begin position="1"/>
        <end position="22"/>
    </location>
</feature>
<evidence type="ECO:0000256" key="1">
    <source>
        <dbReference type="SAM" id="MobiDB-lite"/>
    </source>
</evidence>
<protein>
    <recommendedName>
        <fullName evidence="4">WD domain, G-beta repeat protein</fullName>
    </recommendedName>
</protein>
<proteinExistence type="predicted"/>
<accession>A0D8P4</accession>
<dbReference type="OMA" id="MSPYAMH"/>
<sequence length="831" mass="95583">MRIGLENQNKENESQSENTKKQDLLLVKGQGLSSEIKRLKLIKQEMKNQKTRKLDMQNKNLKDQPLFEKKELFQFITMNHVQKKCQEELSMYQTQLETLKKGQQNKQAYLQLIGCHCYNIRGYIKTVETKTTQLISQTVEKVSCFNHERNNKNRYIKVKCIISKQIIQNLQYIELIEMEDSLAYKLCTPLPLPPLKNTLTQQQITKVCSDITCDKRPFIQSPEDPQLFHNDHLTKIIDVEAFASQFCEEMSRLANQNIVLYQEFMQNKENISLLQILEQGEAHLQKIDEMVIRQKTELAIDITNLQEKIMVVIQSIKEENMKRLDSFNEQYKQSFITLKANIDQFFLLSRQNFYYSNQNTFQYKLASLGTPEAQQFLSNLKNHLNKSKQLSQGNVTPLQMLTDLQTLARFLLQMTNSPPNYDKLQNPQTNILDSVVNEVGFVLNNVVSARLYIPFGSNKELSQVQTGENNLQLQMAARNIDNFQLKPTKKFTIGTQITCILSILDNLFAIGSQNDSQLRIFDTTQKKIATYLGHTQNIVYLEKICTSEANSRQFVSLGQDKQLIVWNIDDIMISTQPRVFRKIQLSQMPNNALDLKDNTHIAFSDLNRDINICNFYTQKIGTNNTKHLNKINGLTLLKKGEKFISYSSDSIINIWRLMKYGSSQDPVLICDQNLHDPLYGSISQIFITTQWPGHCIIVSNEGAVKLFDFNKNCIVFSKFGNRKIQSTLMESVLIEVSDQKINPPVWLITFSFNDNIATQHHLSMSPYAMHSSDIKLGHQLTVGQQIYGKHKLQLFTQSSPASSGSGKIGSNILLFSSDTSDELLMYELKGI</sequence>